<gene>
    <name evidence="1" type="ORF">BDZ31_003765</name>
</gene>
<dbReference type="Proteomes" id="UP000585272">
    <property type="component" value="Unassembled WGS sequence"/>
</dbReference>
<reference evidence="1 2" key="1">
    <citation type="submission" date="2020-08" db="EMBL/GenBank/DDBJ databases">
        <title>Genomic Encyclopedia of Archaeal and Bacterial Type Strains, Phase II (KMG-II): from individual species to whole genera.</title>
        <authorList>
            <person name="Goeker M."/>
        </authorList>
    </citation>
    <scope>NUCLEOTIDE SEQUENCE [LARGE SCALE GENOMIC DNA]</scope>
    <source>
        <strain evidence="1 2">DSM 23288</strain>
    </source>
</reference>
<accession>A0A840IGY8</accession>
<proteinExistence type="predicted"/>
<name>A0A840IGY8_9ACTN</name>
<sequence>MPFRDPEDWTDDEIARQRDLIAALYWRDDRRPYIPRVEWEQFSRWRRWHDRIIGRMPVEQPYDRAVRAQRARRAAERTSASATGG</sequence>
<evidence type="ECO:0000313" key="2">
    <source>
        <dbReference type="Proteomes" id="UP000585272"/>
    </source>
</evidence>
<dbReference type="AlphaFoldDB" id="A0A840IGY8"/>
<comment type="caution">
    <text evidence="1">The sequence shown here is derived from an EMBL/GenBank/DDBJ whole genome shotgun (WGS) entry which is preliminary data.</text>
</comment>
<protein>
    <submittedName>
        <fullName evidence="1">Uncharacterized protein</fullName>
    </submittedName>
</protein>
<dbReference type="RefSeq" id="WP_183343952.1">
    <property type="nucleotide sequence ID" value="NZ_JACHNU010000006.1"/>
</dbReference>
<dbReference type="EMBL" id="JACHNU010000006">
    <property type="protein sequence ID" value="MBB4664162.1"/>
    <property type="molecule type" value="Genomic_DNA"/>
</dbReference>
<organism evidence="1 2">
    <name type="scientific">Conexibacter arvalis</name>
    <dbReference type="NCBI Taxonomy" id="912552"/>
    <lineage>
        <taxon>Bacteria</taxon>
        <taxon>Bacillati</taxon>
        <taxon>Actinomycetota</taxon>
        <taxon>Thermoleophilia</taxon>
        <taxon>Solirubrobacterales</taxon>
        <taxon>Conexibacteraceae</taxon>
        <taxon>Conexibacter</taxon>
    </lineage>
</organism>
<keyword evidence="2" id="KW-1185">Reference proteome</keyword>
<evidence type="ECO:0000313" key="1">
    <source>
        <dbReference type="EMBL" id="MBB4664162.1"/>
    </source>
</evidence>